<comment type="caution">
    <text evidence="1">The sequence shown here is derived from an EMBL/GenBank/DDBJ whole genome shotgun (WGS) entry which is preliminary data.</text>
</comment>
<dbReference type="Proteomes" id="UP000789375">
    <property type="component" value="Unassembled WGS sequence"/>
</dbReference>
<sequence>MLLSSEKAHATLNNLKRIYKELSETEFIYQKSPMLYKYTNNLGRIKLEGDLTSEHVLATIKNNILNLEKANTINQIKKFIKQIQPKVNVNYEQEQQELPSKEGLAKW</sequence>
<dbReference type="EMBL" id="CAJVPP010002669">
    <property type="protein sequence ID" value="CAG8607566.1"/>
    <property type="molecule type" value="Genomic_DNA"/>
</dbReference>
<evidence type="ECO:0000313" key="2">
    <source>
        <dbReference type="Proteomes" id="UP000789375"/>
    </source>
</evidence>
<accession>A0A9N9CQM5</accession>
<organism evidence="1 2">
    <name type="scientific">Funneliformis mosseae</name>
    <name type="common">Endomycorrhizal fungus</name>
    <name type="synonym">Glomus mosseae</name>
    <dbReference type="NCBI Taxonomy" id="27381"/>
    <lineage>
        <taxon>Eukaryota</taxon>
        <taxon>Fungi</taxon>
        <taxon>Fungi incertae sedis</taxon>
        <taxon>Mucoromycota</taxon>
        <taxon>Glomeromycotina</taxon>
        <taxon>Glomeromycetes</taxon>
        <taxon>Glomerales</taxon>
        <taxon>Glomeraceae</taxon>
        <taxon>Funneliformis</taxon>
    </lineage>
</organism>
<keyword evidence="2" id="KW-1185">Reference proteome</keyword>
<protein>
    <submittedName>
        <fullName evidence="1">4905_t:CDS:1</fullName>
    </submittedName>
</protein>
<reference evidence="1" key="1">
    <citation type="submission" date="2021-06" db="EMBL/GenBank/DDBJ databases">
        <authorList>
            <person name="Kallberg Y."/>
            <person name="Tangrot J."/>
            <person name="Rosling A."/>
        </authorList>
    </citation>
    <scope>NUCLEOTIDE SEQUENCE</scope>
    <source>
        <strain evidence="1">87-6 pot B 2015</strain>
    </source>
</reference>
<evidence type="ECO:0000313" key="1">
    <source>
        <dbReference type="EMBL" id="CAG8607566.1"/>
    </source>
</evidence>
<name>A0A9N9CQM5_FUNMO</name>
<dbReference type="AlphaFoldDB" id="A0A9N9CQM5"/>
<gene>
    <name evidence="1" type="ORF">FMOSSE_LOCUS9284</name>
</gene>
<proteinExistence type="predicted"/>